<dbReference type="AlphaFoldDB" id="A0AAE1UMK5"/>
<gene>
    <name evidence="2" type="ORF">Pmani_003359</name>
</gene>
<keyword evidence="1" id="KW-0732">Signal</keyword>
<evidence type="ECO:0008006" key="4">
    <source>
        <dbReference type="Google" id="ProtNLM"/>
    </source>
</evidence>
<dbReference type="EMBL" id="JAWZYT010000246">
    <property type="protein sequence ID" value="KAK4326106.1"/>
    <property type="molecule type" value="Genomic_DNA"/>
</dbReference>
<proteinExistence type="predicted"/>
<sequence>MGPLILILCHPLPATVVSYYLATFHHCLLRKRTLGVGPNAGKGEFNNTVQPLATQTQQLHQVRPQYLTS</sequence>
<dbReference type="Proteomes" id="UP001292094">
    <property type="component" value="Unassembled WGS sequence"/>
</dbReference>
<accession>A0AAE1UMK5</accession>
<evidence type="ECO:0000313" key="2">
    <source>
        <dbReference type="EMBL" id="KAK4326106.1"/>
    </source>
</evidence>
<reference evidence="2" key="1">
    <citation type="submission" date="2023-11" db="EMBL/GenBank/DDBJ databases">
        <title>Genome assemblies of two species of porcelain crab, Petrolisthes cinctipes and Petrolisthes manimaculis (Anomura: Porcellanidae).</title>
        <authorList>
            <person name="Angst P."/>
        </authorList>
    </citation>
    <scope>NUCLEOTIDE SEQUENCE</scope>
    <source>
        <strain evidence="2">PB745_02</strain>
        <tissue evidence="2">Gill</tissue>
    </source>
</reference>
<keyword evidence="3" id="KW-1185">Reference proteome</keyword>
<evidence type="ECO:0000256" key="1">
    <source>
        <dbReference type="SAM" id="SignalP"/>
    </source>
</evidence>
<organism evidence="2 3">
    <name type="scientific">Petrolisthes manimaculis</name>
    <dbReference type="NCBI Taxonomy" id="1843537"/>
    <lineage>
        <taxon>Eukaryota</taxon>
        <taxon>Metazoa</taxon>
        <taxon>Ecdysozoa</taxon>
        <taxon>Arthropoda</taxon>
        <taxon>Crustacea</taxon>
        <taxon>Multicrustacea</taxon>
        <taxon>Malacostraca</taxon>
        <taxon>Eumalacostraca</taxon>
        <taxon>Eucarida</taxon>
        <taxon>Decapoda</taxon>
        <taxon>Pleocyemata</taxon>
        <taxon>Anomura</taxon>
        <taxon>Galatheoidea</taxon>
        <taxon>Porcellanidae</taxon>
        <taxon>Petrolisthes</taxon>
    </lineage>
</organism>
<feature type="chain" id="PRO_5042298036" description="Secreted protein" evidence="1">
    <location>
        <begin position="19"/>
        <end position="69"/>
    </location>
</feature>
<protein>
    <recommendedName>
        <fullName evidence="4">Secreted protein</fullName>
    </recommendedName>
</protein>
<comment type="caution">
    <text evidence="2">The sequence shown here is derived from an EMBL/GenBank/DDBJ whole genome shotgun (WGS) entry which is preliminary data.</text>
</comment>
<evidence type="ECO:0000313" key="3">
    <source>
        <dbReference type="Proteomes" id="UP001292094"/>
    </source>
</evidence>
<feature type="signal peptide" evidence="1">
    <location>
        <begin position="1"/>
        <end position="18"/>
    </location>
</feature>
<name>A0AAE1UMK5_9EUCA</name>